<keyword evidence="2" id="KW-0456">Lyase</keyword>
<evidence type="ECO:0000313" key="3">
    <source>
        <dbReference type="Proteomes" id="UP000068447"/>
    </source>
</evidence>
<dbReference type="KEGG" id="lal:AT746_07455"/>
<name>A0A0U2JIR3_9ALTE</name>
<accession>A0A0U2JIR3</accession>
<sequence>MTTIRVLLTSLLSLPLMAMANPVADIQEWTVPWPDTRPRDPYVAGPDLIWFVGQKADYAATFVPSDAEFKRYDLPEGAGPHNVIVDKRGAWYAGNRDGHIGLINPQNGDIRRFELPGEGRRDVHTMAFTSQGDIWFTVQQGNKVGFLDTESGEFTLYPVETEDARPYGLVVYQDQPWIVYFASNEVATVKDGKLKVFPLPRKNTLPRRVAVTSDGFVWYVDYAEGYLGRLNPDNGEVKEWLAPAAALSRPYAMATDKKGWLWLVETGVQPNRLVGFNPTTEIFTDPVEIPSGGGTVRHMVYDPDSHSLWFGTDANTLGQARLNN</sequence>
<dbReference type="STRING" id="1526571.AT746_07455"/>
<dbReference type="InterPro" id="IPR015943">
    <property type="entry name" value="WD40/YVTN_repeat-like_dom_sf"/>
</dbReference>
<dbReference type="PANTHER" id="PTHR40274:SF3">
    <property type="entry name" value="VIRGINIAMYCIN B LYASE"/>
    <property type="match status" value="1"/>
</dbReference>
<feature type="signal peptide" evidence="1">
    <location>
        <begin position="1"/>
        <end position="20"/>
    </location>
</feature>
<dbReference type="GO" id="GO:0016829">
    <property type="term" value="F:lyase activity"/>
    <property type="evidence" value="ECO:0007669"/>
    <property type="project" value="UniProtKB-KW"/>
</dbReference>
<evidence type="ECO:0000313" key="2">
    <source>
        <dbReference type="EMBL" id="ALS98118.1"/>
    </source>
</evidence>
<dbReference type="AlphaFoldDB" id="A0A0U2JIR3"/>
<dbReference type="Pfam" id="PF24684">
    <property type="entry name" value="Vgb_lyase"/>
    <property type="match status" value="1"/>
</dbReference>
<dbReference type="InterPro" id="IPR051344">
    <property type="entry name" value="Vgb"/>
</dbReference>
<gene>
    <name evidence="2" type="ORF">AT746_07455</name>
</gene>
<dbReference type="Gene3D" id="2.130.10.10">
    <property type="entry name" value="YVTN repeat-like/Quinoprotein amine dehydrogenase"/>
    <property type="match status" value="1"/>
</dbReference>
<feature type="chain" id="PRO_5006830870" evidence="1">
    <location>
        <begin position="21"/>
        <end position="324"/>
    </location>
</feature>
<dbReference type="PANTHER" id="PTHR40274">
    <property type="entry name" value="VIRGINIAMYCIN B LYASE"/>
    <property type="match status" value="1"/>
</dbReference>
<keyword evidence="1" id="KW-0732">Signal</keyword>
<organism evidence="2 3">
    <name type="scientific">Lacimicrobium alkaliphilum</name>
    <dbReference type="NCBI Taxonomy" id="1526571"/>
    <lineage>
        <taxon>Bacteria</taxon>
        <taxon>Pseudomonadati</taxon>
        <taxon>Pseudomonadota</taxon>
        <taxon>Gammaproteobacteria</taxon>
        <taxon>Alteromonadales</taxon>
        <taxon>Alteromonadaceae</taxon>
        <taxon>Lacimicrobium</taxon>
    </lineage>
</organism>
<dbReference type="RefSeq" id="WP_062478556.1">
    <property type="nucleotide sequence ID" value="NZ_CP013650.1"/>
</dbReference>
<dbReference type="EMBL" id="CP013650">
    <property type="protein sequence ID" value="ALS98118.1"/>
    <property type="molecule type" value="Genomic_DNA"/>
</dbReference>
<dbReference type="Proteomes" id="UP000068447">
    <property type="component" value="Chromosome"/>
</dbReference>
<dbReference type="SUPFAM" id="SSF101898">
    <property type="entry name" value="NHL repeat"/>
    <property type="match status" value="1"/>
</dbReference>
<reference evidence="2 3" key="1">
    <citation type="submission" date="2015-12" db="EMBL/GenBank/DDBJ databases">
        <title>Complete genome of Lacimicrobium alkaliphilum KCTC 32984.</title>
        <authorList>
            <person name="Kim S.-G."/>
            <person name="Lee Y.-J."/>
        </authorList>
    </citation>
    <scope>NUCLEOTIDE SEQUENCE [LARGE SCALE GENOMIC DNA]</scope>
    <source>
        <strain evidence="2 3">YelD216</strain>
    </source>
</reference>
<evidence type="ECO:0000256" key="1">
    <source>
        <dbReference type="SAM" id="SignalP"/>
    </source>
</evidence>
<protein>
    <submittedName>
        <fullName evidence="2">Lyase</fullName>
    </submittedName>
</protein>
<proteinExistence type="predicted"/>
<keyword evidence="3" id="KW-1185">Reference proteome</keyword>